<organism evidence="6 7">
    <name type="scientific">Aquabacterium olei</name>
    <dbReference type="NCBI Taxonomy" id="1296669"/>
    <lineage>
        <taxon>Bacteria</taxon>
        <taxon>Pseudomonadati</taxon>
        <taxon>Pseudomonadota</taxon>
        <taxon>Betaproteobacteria</taxon>
        <taxon>Burkholderiales</taxon>
        <taxon>Aquabacterium</taxon>
    </lineage>
</organism>
<proteinExistence type="predicted"/>
<dbReference type="PANTHER" id="PTHR36926">
    <property type="entry name" value="COLICIN V PRODUCTION PROTEIN"/>
    <property type="match status" value="1"/>
</dbReference>
<feature type="transmembrane region" description="Helical" evidence="5">
    <location>
        <begin position="12"/>
        <end position="33"/>
    </location>
</feature>
<dbReference type="GO" id="GO:0016020">
    <property type="term" value="C:membrane"/>
    <property type="evidence" value="ECO:0007669"/>
    <property type="project" value="UniProtKB-SubCell"/>
</dbReference>
<dbReference type="InterPro" id="IPR052719">
    <property type="entry name" value="CvpA-like"/>
</dbReference>
<name>A0A2U8FTE4_9BURK</name>
<feature type="transmembrane region" description="Helical" evidence="5">
    <location>
        <begin position="73"/>
        <end position="93"/>
    </location>
</feature>
<feature type="transmembrane region" description="Helical" evidence="5">
    <location>
        <begin position="113"/>
        <end position="133"/>
    </location>
</feature>
<evidence type="ECO:0000256" key="5">
    <source>
        <dbReference type="SAM" id="Phobius"/>
    </source>
</evidence>
<dbReference type="Pfam" id="PF02674">
    <property type="entry name" value="Colicin_V"/>
    <property type="match status" value="1"/>
</dbReference>
<keyword evidence="3 5" id="KW-1133">Transmembrane helix</keyword>
<gene>
    <name evidence="6" type="ORF">DEH84_12175</name>
</gene>
<comment type="subcellular location">
    <subcellularLocation>
        <location evidence="1">Membrane</location>
        <topology evidence="1">Multi-pass membrane protein</topology>
    </subcellularLocation>
</comment>
<keyword evidence="2 5" id="KW-0812">Transmembrane</keyword>
<dbReference type="AlphaFoldDB" id="A0A2U8FTE4"/>
<keyword evidence="4 5" id="KW-0472">Membrane</keyword>
<sequence>MDAVNPVDAGNAWSFIDLALLIGLALSVIVGAWRGLVHEVMSLLGWGAAYVSAQWFGPALAPHLPVGEAGGRLNLISGMLVAFVLAWLVWALLSWGVTQLTRESPLNGPDRVLGAGFGLTRGVLMALLVATLVNMTPLAQWGPWQSSRGVAWLAVLLDGLRPVLPEQVVKFLPEQS</sequence>
<dbReference type="InterPro" id="IPR003825">
    <property type="entry name" value="Colicin-V_CvpA"/>
</dbReference>
<dbReference type="EMBL" id="CP029210">
    <property type="protein sequence ID" value="AWI54088.1"/>
    <property type="molecule type" value="Genomic_DNA"/>
</dbReference>
<dbReference type="GO" id="GO:0009403">
    <property type="term" value="P:toxin biosynthetic process"/>
    <property type="evidence" value="ECO:0007669"/>
    <property type="project" value="InterPro"/>
</dbReference>
<evidence type="ECO:0000313" key="6">
    <source>
        <dbReference type="EMBL" id="AWI54088.1"/>
    </source>
</evidence>
<evidence type="ECO:0000313" key="7">
    <source>
        <dbReference type="Proteomes" id="UP000244892"/>
    </source>
</evidence>
<evidence type="ECO:0000256" key="2">
    <source>
        <dbReference type="ARBA" id="ARBA00022692"/>
    </source>
</evidence>
<dbReference type="OrthoDB" id="9810601at2"/>
<evidence type="ECO:0000256" key="1">
    <source>
        <dbReference type="ARBA" id="ARBA00004141"/>
    </source>
</evidence>
<dbReference type="PANTHER" id="PTHR36926:SF1">
    <property type="entry name" value="COLICIN V PRODUCTION PROTEIN"/>
    <property type="match status" value="1"/>
</dbReference>
<keyword evidence="7" id="KW-1185">Reference proteome</keyword>
<dbReference type="Proteomes" id="UP000244892">
    <property type="component" value="Chromosome"/>
</dbReference>
<dbReference type="KEGG" id="aon:DEH84_12175"/>
<evidence type="ECO:0000256" key="4">
    <source>
        <dbReference type="ARBA" id="ARBA00023136"/>
    </source>
</evidence>
<reference evidence="6 7" key="1">
    <citation type="submission" date="2018-05" db="EMBL/GenBank/DDBJ databases">
        <title>complete genome sequence of Aquabacterium olei NBRC 110486.</title>
        <authorList>
            <person name="Tang B."/>
            <person name="Chang J."/>
            <person name="Zhang L."/>
            <person name="Yang H."/>
        </authorList>
    </citation>
    <scope>NUCLEOTIDE SEQUENCE [LARGE SCALE GENOMIC DNA]</scope>
    <source>
        <strain evidence="6 7">NBRC 110486</strain>
    </source>
</reference>
<evidence type="ECO:0000256" key="3">
    <source>
        <dbReference type="ARBA" id="ARBA00022989"/>
    </source>
</evidence>
<accession>A0A2U8FTE4</accession>
<dbReference type="RefSeq" id="WP_109037084.1">
    <property type="nucleotide sequence ID" value="NZ_CP029210.1"/>
</dbReference>
<protein>
    <submittedName>
        <fullName evidence="6">Colicin V synthesis protein</fullName>
    </submittedName>
</protein>
<feature type="transmembrane region" description="Helical" evidence="5">
    <location>
        <begin position="40"/>
        <end position="61"/>
    </location>
</feature>